<reference evidence="2 3" key="2">
    <citation type="submission" date="2018-11" db="EMBL/GenBank/DDBJ databases">
        <authorList>
            <consortium name="Pathogen Informatics"/>
        </authorList>
    </citation>
    <scope>NUCLEOTIDE SEQUENCE [LARGE SCALE GENOMIC DNA]</scope>
</reference>
<accession>A0A183H7G0</accession>
<name>A0A183H7G0_9BILA</name>
<evidence type="ECO:0000313" key="3">
    <source>
        <dbReference type="Proteomes" id="UP000267606"/>
    </source>
</evidence>
<evidence type="ECO:0000313" key="4">
    <source>
        <dbReference type="WBParaSite" id="OFLC_0000342101-mRNA-1"/>
    </source>
</evidence>
<proteinExistence type="predicted"/>
<dbReference type="EMBL" id="UZAJ01002277">
    <property type="protein sequence ID" value="VDO36442.1"/>
    <property type="molecule type" value="Genomic_DNA"/>
</dbReference>
<evidence type="ECO:0000313" key="2">
    <source>
        <dbReference type="EMBL" id="VDO36442.1"/>
    </source>
</evidence>
<dbReference type="WBParaSite" id="OFLC_0000342101-mRNA-1">
    <property type="protein sequence ID" value="OFLC_0000342101-mRNA-1"/>
    <property type="gene ID" value="OFLC_0000342101"/>
</dbReference>
<dbReference type="AlphaFoldDB" id="A0A183H7G0"/>
<organism evidence="4">
    <name type="scientific">Onchocerca flexuosa</name>
    <dbReference type="NCBI Taxonomy" id="387005"/>
    <lineage>
        <taxon>Eukaryota</taxon>
        <taxon>Metazoa</taxon>
        <taxon>Ecdysozoa</taxon>
        <taxon>Nematoda</taxon>
        <taxon>Chromadorea</taxon>
        <taxon>Rhabditida</taxon>
        <taxon>Spirurina</taxon>
        <taxon>Spiruromorpha</taxon>
        <taxon>Filarioidea</taxon>
        <taxon>Onchocercidae</taxon>
        <taxon>Onchocerca</taxon>
    </lineage>
</organism>
<feature type="compositionally biased region" description="Acidic residues" evidence="1">
    <location>
        <begin position="34"/>
        <end position="43"/>
    </location>
</feature>
<gene>
    <name evidence="2" type="ORF">OFLC_LOCUS3422</name>
</gene>
<keyword evidence="3" id="KW-1185">Reference proteome</keyword>
<dbReference type="Proteomes" id="UP000267606">
    <property type="component" value="Unassembled WGS sequence"/>
</dbReference>
<feature type="region of interest" description="Disordered" evidence="1">
    <location>
        <begin position="33"/>
        <end position="57"/>
    </location>
</feature>
<evidence type="ECO:0000256" key="1">
    <source>
        <dbReference type="SAM" id="MobiDB-lite"/>
    </source>
</evidence>
<sequence length="91" mass="10755">MYGRNSTIDSCLDYIYVSPRRHYFFYLRPLPQDEKDEKEEEGATQERGPEGPIDRPIDSSFYIRSCISSSRYKHTHIHIHTRYQIPDTGSV</sequence>
<feature type="compositionally biased region" description="Basic and acidic residues" evidence="1">
    <location>
        <begin position="47"/>
        <end position="57"/>
    </location>
</feature>
<reference evidence="4" key="1">
    <citation type="submission" date="2016-06" db="UniProtKB">
        <authorList>
            <consortium name="WormBaseParasite"/>
        </authorList>
    </citation>
    <scope>IDENTIFICATION</scope>
</reference>
<protein>
    <submittedName>
        <fullName evidence="4">Ovule protein</fullName>
    </submittedName>
</protein>